<dbReference type="SMART" id="SM01002">
    <property type="entry name" value="AlaDh_PNT_C"/>
    <property type="match status" value="1"/>
</dbReference>
<dbReference type="Pfam" id="PF01262">
    <property type="entry name" value="AlaDh_PNT_C"/>
    <property type="match status" value="1"/>
</dbReference>
<dbReference type="InterPro" id="IPR007886">
    <property type="entry name" value="AlaDH/PNT_N"/>
</dbReference>
<keyword evidence="5" id="KW-1278">Translocase</keyword>
<evidence type="ECO:0000256" key="4">
    <source>
        <dbReference type="ARBA" id="ARBA00022857"/>
    </source>
</evidence>
<reference evidence="10 11" key="1">
    <citation type="submission" date="2022-11" db="EMBL/GenBank/DDBJ databases">
        <title>Brucella sp. YY2X, whole genome shotgun sequencing project.</title>
        <authorList>
            <person name="Yang Y."/>
        </authorList>
    </citation>
    <scope>NUCLEOTIDE SEQUENCE [LARGE SCALE GENOMIC DNA]</scope>
    <source>
        <strain evidence="10 11">YY2X</strain>
    </source>
</reference>
<proteinExistence type="predicted"/>
<evidence type="ECO:0000313" key="11">
    <source>
        <dbReference type="Proteomes" id="UP001301216"/>
    </source>
</evidence>
<evidence type="ECO:0000256" key="6">
    <source>
        <dbReference type="ARBA" id="ARBA00023027"/>
    </source>
</evidence>
<feature type="domain" description="Alanine dehydrogenase/pyridine nucleotide transhydrogenase NAD(H)-binding" evidence="8">
    <location>
        <begin position="175"/>
        <end position="337"/>
    </location>
</feature>
<dbReference type="Pfam" id="PF05222">
    <property type="entry name" value="AlaDh_PNT_N"/>
    <property type="match status" value="1"/>
</dbReference>
<dbReference type="CDD" id="cd05304">
    <property type="entry name" value="Rubrum_tdh"/>
    <property type="match status" value="1"/>
</dbReference>
<comment type="caution">
    <text evidence="10">The sequence shown here is derived from an EMBL/GenBank/DDBJ whole genome shotgun (WGS) entry which is preliminary data.</text>
</comment>
<dbReference type="PANTHER" id="PTHR10160">
    <property type="entry name" value="NAD(P) TRANSHYDROGENASE"/>
    <property type="match status" value="1"/>
</dbReference>
<keyword evidence="3" id="KW-0547">Nucleotide-binding</keyword>
<evidence type="ECO:0000256" key="2">
    <source>
        <dbReference type="ARBA" id="ARBA00012943"/>
    </source>
</evidence>
<gene>
    <name evidence="10" type="ORF">OPR82_19145</name>
</gene>
<dbReference type="SUPFAM" id="SSF52283">
    <property type="entry name" value="Formate/glycerate dehydrogenase catalytic domain-like"/>
    <property type="match status" value="1"/>
</dbReference>
<evidence type="ECO:0000259" key="8">
    <source>
        <dbReference type="SMART" id="SM01002"/>
    </source>
</evidence>
<keyword evidence="11" id="KW-1185">Reference proteome</keyword>
<organism evidence="10 11">
    <name type="scientific">Ochrobactrum chromiisoli</name>
    <dbReference type="NCBI Taxonomy" id="2993941"/>
    <lineage>
        <taxon>Bacteria</taxon>
        <taxon>Pseudomonadati</taxon>
        <taxon>Pseudomonadota</taxon>
        <taxon>Alphaproteobacteria</taxon>
        <taxon>Hyphomicrobiales</taxon>
        <taxon>Brucellaceae</taxon>
        <taxon>Brucella/Ochrobactrum group</taxon>
        <taxon>Ochrobactrum</taxon>
    </lineage>
</organism>
<dbReference type="EMBL" id="JAPHAV010000015">
    <property type="protein sequence ID" value="MCX2698838.1"/>
    <property type="molecule type" value="Genomic_DNA"/>
</dbReference>
<evidence type="ECO:0000256" key="3">
    <source>
        <dbReference type="ARBA" id="ARBA00022741"/>
    </source>
</evidence>
<comment type="function">
    <text evidence="1">The transhydrogenation between NADH and NADP is coupled to respiration and ATP hydrolysis and functions as a proton pump across the membrane.</text>
</comment>
<evidence type="ECO:0000259" key="9">
    <source>
        <dbReference type="SMART" id="SM01003"/>
    </source>
</evidence>
<name>A0ABT3QTB2_9HYPH</name>
<keyword evidence="6" id="KW-0520">NAD</keyword>
<dbReference type="Proteomes" id="UP001301216">
    <property type="component" value="Unassembled WGS sequence"/>
</dbReference>
<dbReference type="PANTHER" id="PTHR10160:SF19">
    <property type="entry name" value="PROTON-TRANSLOCATING NAD(P)(+) TRANSHYDROGENASE"/>
    <property type="match status" value="1"/>
</dbReference>
<protein>
    <recommendedName>
        <fullName evidence="2">proton-translocating NAD(P)(+) transhydrogenase</fullName>
        <ecNumber evidence="2">7.1.1.1</ecNumber>
    </recommendedName>
</protein>
<dbReference type="InterPro" id="IPR007698">
    <property type="entry name" value="AlaDH/PNT_NAD(H)-bd"/>
</dbReference>
<dbReference type="EC" id="7.1.1.1" evidence="2"/>
<dbReference type="SMART" id="SM01003">
    <property type="entry name" value="AlaDh_PNT_N"/>
    <property type="match status" value="1"/>
</dbReference>
<evidence type="ECO:0000256" key="1">
    <source>
        <dbReference type="ARBA" id="ARBA00003943"/>
    </source>
</evidence>
<keyword evidence="4" id="KW-0521">NADP</keyword>
<sequence length="411" mass="42642">MYLAIKTVYLSLAVHTGRLSETIAGQAMAIQIAVLRETKPGEKRVATVPIVATRLARLGAAVTLECGAGHNATFADTTYQDVTFADSAQALVANADIVLAVQPPTVEVAKAMKPGALLVSFLYAAENPDLVTALREGKITAFAMERIPRISRAQSMDALSTQAALAGYYAPLLGAVHMPRILPMMTTAVGSLRAAKVLVMGLGVAGLSALATAHRLGAITEGYDVRPETAEQAQSLGAKFVDTGIDARGEGGYARELTADEKMQVRQVVSRHIAEADMIITTAAVPGRRAPILIAADQIAAMKPGAVIVDLGAESGGNCEGTQPGQTINVGPVTILGPLNVPSALAQHASELYAKNILNLVTLLVKDGAISLDFEDEVIAGAVVIHDGNIRDATLQQGTNGVASPSAETAK</sequence>
<evidence type="ECO:0000256" key="5">
    <source>
        <dbReference type="ARBA" id="ARBA00022967"/>
    </source>
</evidence>
<dbReference type="InterPro" id="IPR036291">
    <property type="entry name" value="NAD(P)-bd_dom_sf"/>
</dbReference>
<dbReference type="Gene3D" id="3.40.50.720">
    <property type="entry name" value="NAD(P)-binding Rossmann-like Domain"/>
    <property type="match status" value="2"/>
</dbReference>
<evidence type="ECO:0000313" key="10">
    <source>
        <dbReference type="EMBL" id="MCX2698838.1"/>
    </source>
</evidence>
<comment type="catalytic activity">
    <reaction evidence="7">
        <text>NAD(+) + NADPH + H(+)(in) = NADH + NADP(+) + H(+)(out)</text>
        <dbReference type="Rhea" id="RHEA:47992"/>
        <dbReference type="ChEBI" id="CHEBI:15378"/>
        <dbReference type="ChEBI" id="CHEBI:57540"/>
        <dbReference type="ChEBI" id="CHEBI:57783"/>
        <dbReference type="ChEBI" id="CHEBI:57945"/>
        <dbReference type="ChEBI" id="CHEBI:58349"/>
        <dbReference type="EC" id="7.1.1.1"/>
    </reaction>
</comment>
<accession>A0ABT3QTB2</accession>
<evidence type="ECO:0000256" key="7">
    <source>
        <dbReference type="ARBA" id="ARBA00048202"/>
    </source>
</evidence>
<dbReference type="SUPFAM" id="SSF51735">
    <property type="entry name" value="NAD(P)-binding Rossmann-fold domains"/>
    <property type="match status" value="1"/>
</dbReference>
<feature type="domain" description="Alanine dehydrogenase/pyridine nucleotide transhydrogenase N-terminal" evidence="9">
    <location>
        <begin position="33"/>
        <end position="166"/>
    </location>
</feature>
<dbReference type="RefSeq" id="WP_265986488.1">
    <property type="nucleotide sequence ID" value="NZ_JAPHAV010000015.1"/>
</dbReference>